<dbReference type="InterPro" id="IPR024072">
    <property type="entry name" value="DHFR-like_dom_sf"/>
</dbReference>
<sequence length="187" mass="20397">MARIVISENVSVDGVVEVGEGFDRGDWYGRIGAADREAWAKLEYDEALGADALLLGRRTYEWFVAQGWPSRSGGWADRLRELPKYVVAGTTDADSWANTTVLTGPVTEAVAALKRERSGEIVLYGSGRLARALLAADLVDELRLVTYPFVVGAGERLFGATDAVWPLRLAESRTVGENLTRLTLRPA</sequence>
<dbReference type="Proteomes" id="UP000680750">
    <property type="component" value="Chromosome"/>
</dbReference>
<dbReference type="InterPro" id="IPR002734">
    <property type="entry name" value="RibDG_C"/>
</dbReference>
<proteinExistence type="predicted"/>
<dbReference type="PANTHER" id="PTHR38011">
    <property type="entry name" value="DIHYDROFOLATE REDUCTASE FAMILY PROTEIN (AFU_ORTHOLOGUE AFUA_8G06820)"/>
    <property type="match status" value="1"/>
</dbReference>
<accession>A0A810LDT8</accession>
<evidence type="ECO:0000313" key="2">
    <source>
        <dbReference type="EMBL" id="BCJ32386.1"/>
    </source>
</evidence>
<organism evidence="2 3">
    <name type="scientific">Actinocatenispora sera</name>
    <dbReference type="NCBI Taxonomy" id="390989"/>
    <lineage>
        <taxon>Bacteria</taxon>
        <taxon>Bacillati</taxon>
        <taxon>Actinomycetota</taxon>
        <taxon>Actinomycetes</taxon>
        <taxon>Micromonosporales</taxon>
        <taxon>Micromonosporaceae</taxon>
        <taxon>Actinocatenispora</taxon>
    </lineage>
</organism>
<keyword evidence="3" id="KW-1185">Reference proteome</keyword>
<dbReference type="Gene3D" id="3.40.430.10">
    <property type="entry name" value="Dihydrofolate Reductase, subunit A"/>
    <property type="match status" value="1"/>
</dbReference>
<gene>
    <name evidence="2" type="ORF">Asera_64940</name>
</gene>
<evidence type="ECO:0000259" key="1">
    <source>
        <dbReference type="Pfam" id="PF01872"/>
    </source>
</evidence>
<dbReference type="InterPro" id="IPR050765">
    <property type="entry name" value="Riboflavin_Biosynth_HTPR"/>
</dbReference>
<feature type="domain" description="Bacterial bifunctional deaminase-reductase C-terminal" evidence="1">
    <location>
        <begin position="4"/>
        <end position="179"/>
    </location>
</feature>
<dbReference type="EMBL" id="AP023354">
    <property type="protein sequence ID" value="BCJ32386.1"/>
    <property type="molecule type" value="Genomic_DNA"/>
</dbReference>
<dbReference type="SUPFAM" id="SSF53597">
    <property type="entry name" value="Dihydrofolate reductase-like"/>
    <property type="match status" value="1"/>
</dbReference>
<evidence type="ECO:0000313" key="3">
    <source>
        <dbReference type="Proteomes" id="UP000680750"/>
    </source>
</evidence>
<dbReference type="KEGG" id="aser:Asera_64940"/>
<dbReference type="GO" id="GO:0009231">
    <property type="term" value="P:riboflavin biosynthetic process"/>
    <property type="evidence" value="ECO:0007669"/>
    <property type="project" value="InterPro"/>
</dbReference>
<dbReference type="OrthoDB" id="3471694at2"/>
<dbReference type="AlphaFoldDB" id="A0A810LDT8"/>
<dbReference type="GO" id="GO:0008703">
    <property type="term" value="F:5-amino-6-(5-phosphoribosylamino)uracil reductase activity"/>
    <property type="evidence" value="ECO:0007669"/>
    <property type="project" value="InterPro"/>
</dbReference>
<dbReference type="Pfam" id="PF01872">
    <property type="entry name" value="RibD_C"/>
    <property type="match status" value="1"/>
</dbReference>
<protein>
    <submittedName>
        <fullName evidence="2">Deaminase reductase</fullName>
    </submittedName>
</protein>
<reference evidence="2" key="1">
    <citation type="submission" date="2020-08" db="EMBL/GenBank/DDBJ databases">
        <title>Whole genome shotgun sequence of Actinocatenispora sera NBRC 101916.</title>
        <authorList>
            <person name="Komaki H."/>
            <person name="Tamura T."/>
        </authorList>
    </citation>
    <scope>NUCLEOTIDE SEQUENCE</scope>
    <source>
        <strain evidence="2">NBRC 101916</strain>
    </source>
</reference>
<dbReference type="RefSeq" id="WP_030449411.1">
    <property type="nucleotide sequence ID" value="NZ_AP023354.1"/>
</dbReference>
<dbReference type="PANTHER" id="PTHR38011:SF11">
    <property type="entry name" value="2,5-DIAMINO-6-RIBOSYLAMINO-4(3H)-PYRIMIDINONE 5'-PHOSPHATE REDUCTASE"/>
    <property type="match status" value="1"/>
</dbReference>
<name>A0A810LDT8_9ACTN</name>